<dbReference type="EMBL" id="BARW01025262">
    <property type="protein sequence ID" value="GAJ06669.1"/>
    <property type="molecule type" value="Genomic_DNA"/>
</dbReference>
<feature type="non-terminal residue" evidence="1">
    <location>
        <position position="1"/>
    </location>
</feature>
<gene>
    <name evidence="1" type="ORF">S12H4_41449</name>
</gene>
<evidence type="ECO:0000313" key="1">
    <source>
        <dbReference type="EMBL" id="GAJ06669.1"/>
    </source>
</evidence>
<proteinExistence type="predicted"/>
<protein>
    <submittedName>
        <fullName evidence="1">Uncharacterized protein</fullName>
    </submittedName>
</protein>
<sequence>HELATDVYNLVKDKFLNTNSIGFIPLESVKPENKKWDKVKAKLISEYGIKEKLIDKVKRIYTNSILLEHSDVPIPSNINALNIAVGKGFIKSDQLIKDLEVEIIDEKKEIKLTEEGKKKPITKHIINIIIWYHPNSILNIFTSLGRIQIIFFDYICIYANFPVIFYYPDLCPYPHLNDYLI</sequence>
<comment type="caution">
    <text evidence="1">The sequence shown here is derived from an EMBL/GenBank/DDBJ whole genome shotgun (WGS) entry which is preliminary data.</text>
</comment>
<dbReference type="AlphaFoldDB" id="X1TN37"/>
<accession>X1TN37</accession>
<reference evidence="1" key="1">
    <citation type="journal article" date="2014" name="Front. Microbiol.">
        <title>High frequency of phylogenetically diverse reductive dehalogenase-homologous genes in deep subseafloor sedimentary metagenomes.</title>
        <authorList>
            <person name="Kawai M."/>
            <person name="Futagami T."/>
            <person name="Toyoda A."/>
            <person name="Takaki Y."/>
            <person name="Nishi S."/>
            <person name="Hori S."/>
            <person name="Arai W."/>
            <person name="Tsubouchi T."/>
            <person name="Morono Y."/>
            <person name="Uchiyama I."/>
            <person name="Ito T."/>
            <person name="Fujiyama A."/>
            <person name="Inagaki F."/>
            <person name="Takami H."/>
        </authorList>
    </citation>
    <scope>NUCLEOTIDE SEQUENCE</scope>
    <source>
        <strain evidence="1">Expedition CK06-06</strain>
    </source>
</reference>
<organism evidence="1">
    <name type="scientific">marine sediment metagenome</name>
    <dbReference type="NCBI Taxonomy" id="412755"/>
    <lineage>
        <taxon>unclassified sequences</taxon>
        <taxon>metagenomes</taxon>
        <taxon>ecological metagenomes</taxon>
    </lineage>
</organism>
<name>X1TN37_9ZZZZ</name>